<evidence type="ECO:0000256" key="4">
    <source>
        <dbReference type="ARBA" id="ARBA00022989"/>
    </source>
</evidence>
<dbReference type="EMBL" id="JACHGR010000006">
    <property type="protein sequence ID" value="MBB6056134.1"/>
    <property type="molecule type" value="Genomic_DNA"/>
</dbReference>
<proteinExistence type="predicted"/>
<keyword evidence="3 6" id="KW-0812">Transmembrane</keyword>
<dbReference type="Pfam" id="PF01810">
    <property type="entry name" value="LysE"/>
    <property type="match status" value="1"/>
</dbReference>
<dbReference type="PANTHER" id="PTHR30086">
    <property type="entry name" value="ARGININE EXPORTER PROTEIN ARGO"/>
    <property type="match status" value="1"/>
</dbReference>
<name>A0A841GAI9_9GAMM</name>
<feature type="transmembrane region" description="Helical" evidence="6">
    <location>
        <begin position="68"/>
        <end position="89"/>
    </location>
</feature>
<protein>
    <submittedName>
        <fullName evidence="7">Threonine/homoserine/homoserine lactone efflux protein</fullName>
    </submittedName>
</protein>
<organism evidence="7 8">
    <name type="scientific">Tolumonas osonensis</name>
    <dbReference type="NCBI Taxonomy" id="675874"/>
    <lineage>
        <taxon>Bacteria</taxon>
        <taxon>Pseudomonadati</taxon>
        <taxon>Pseudomonadota</taxon>
        <taxon>Gammaproteobacteria</taxon>
        <taxon>Aeromonadales</taxon>
        <taxon>Aeromonadaceae</taxon>
        <taxon>Tolumonas</taxon>
    </lineage>
</organism>
<keyword evidence="4 6" id="KW-1133">Transmembrane helix</keyword>
<reference evidence="7 8" key="1">
    <citation type="submission" date="2020-08" db="EMBL/GenBank/DDBJ databases">
        <title>Genomic Encyclopedia of Type Strains, Phase IV (KMG-IV): sequencing the most valuable type-strain genomes for metagenomic binning, comparative biology and taxonomic classification.</title>
        <authorList>
            <person name="Goeker M."/>
        </authorList>
    </citation>
    <scope>NUCLEOTIDE SEQUENCE [LARGE SCALE GENOMIC DNA]</scope>
    <source>
        <strain evidence="7 8">DSM 22975</strain>
    </source>
</reference>
<dbReference type="GO" id="GO:0015171">
    <property type="term" value="F:amino acid transmembrane transporter activity"/>
    <property type="evidence" value="ECO:0007669"/>
    <property type="project" value="TreeGrafter"/>
</dbReference>
<keyword evidence="5 6" id="KW-0472">Membrane</keyword>
<keyword evidence="2" id="KW-1003">Cell membrane</keyword>
<dbReference type="AlphaFoldDB" id="A0A841GAI9"/>
<dbReference type="RefSeq" id="WP_188026863.1">
    <property type="nucleotide sequence ID" value="NZ_JACHGR010000006.1"/>
</dbReference>
<accession>A0A841GAI9</accession>
<dbReference type="PANTHER" id="PTHR30086:SF20">
    <property type="entry name" value="ARGININE EXPORTER PROTEIN ARGO-RELATED"/>
    <property type="match status" value="1"/>
</dbReference>
<evidence type="ECO:0000256" key="6">
    <source>
        <dbReference type="SAM" id="Phobius"/>
    </source>
</evidence>
<evidence type="ECO:0000256" key="1">
    <source>
        <dbReference type="ARBA" id="ARBA00004651"/>
    </source>
</evidence>
<feature type="transmembrane region" description="Helical" evidence="6">
    <location>
        <begin position="36"/>
        <end position="62"/>
    </location>
</feature>
<sequence length="205" mass="21833">MESSLFAAFWMVSILFIITPGIDWAYTIAAGIQGRVVIPAVTGLLLGHFLATVIVAGGVGVIVASNPIILTGLTLLGAAYLFWVGIDMLRHPATPAAQEIQESRTGKNWFLKGACVSGLNPKVFLLFLALLPQFTDPKGVWPVSVQIMALGLVHIISCACVYLLVGYFSQAILRTRPGASKLVSQISGVAMIFIASGLVAEKFIF</sequence>
<dbReference type="GO" id="GO:0005886">
    <property type="term" value="C:plasma membrane"/>
    <property type="evidence" value="ECO:0007669"/>
    <property type="project" value="UniProtKB-SubCell"/>
</dbReference>
<evidence type="ECO:0000256" key="2">
    <source>
        <dbReference type="ARBA" id="ARBA00022475"/>
    </source>
</evidence>
<dbReference type="InterPro" id="IPR001123">
    <property type="entry name" value="LeuE-type"/>
</dbReference>
<gene>
    <name evidence="7" type="ORF">HNR75_002064</name>
</gene>
<comment type="subcellular location">
    <subcellularLocation>
        <location evidence="1">Cell membrane</location>
        <topology evidence="1">Multi-pass membrane protein</topology>
    </subcellularLocation>
</comment>
<feature type="transmembrane region" description="Helical" evidence="6">
    <location>
        <begin position="6"/>
        <end position="29"/>
    </location>
</feature>
<feature type="transmembrane region" description="Helical" evidence="6">
    <location>
        <begin position="143"/>
        <end position="165"/>
    </location>
</feature>
<feature type="transmembrane region" description="Helical" evidence="6">
    <location>
        <begin position="109"/>
        <end position="131"/>
    </location>
</feature>
<dbReference type="Proteomes" id="UP000585721">
    <property type="component" value="Unassembled WGS sequence"/>
</dbReference>
<keyword evidence="8" id="KW-1185">Reference proteome</keyword>
<evidence type="ECO:0000256" key="3">
    <source>
        <dbReference type="ARBA" id="ARBA00022692"/>
    </source>
</evidence>
<evidence type="ECO:0000313" key="8">
    <source>
        <dbReference type="Proteomes" id="UP000585721"/>
    </source>
</evidence>
<feature type="transmembrane region" description="Helical" evidence="6">
    <location>
        <begin position="186"/>
        <end position="204"/>
    </location>
</feature>
<evidence type="ECO:0000313" key="7">
    <source>
        <dbReference type="EMBL" id="MBB6056134.1"/>
    </source>
</evidence>
<comment type="caution">
    <text evidence="7">The sequence shown here is derived from an EMBL/GenBank/DDBJ whole genome shotgun (WGS) entry which is preliminary data.</text>
</comment>
<evidence type="ECO:0000256" key="5">
    <source>
        <dbReference type="ARBA" id="ARBA00023136"/>
    </source>
</evidence>